<dbReference type="InterPro" id="IPR036388">
    <property type="entry name" value="WH-like_DNA-bd_sf"/>
</dbReference>
<name>A0A4D7QF21_9HYPH</name>
<dbReference type="RefSeq" id="WP_137098769.1">
    <property type="nucleotide sequence ID" value="NZ_CP039865.1"/>
</dbReference>
<dbReference type="Gene3D" id="1.10.10.10">
    <property type="entry name" value="Winged helix-like DNA-binding domain superfamily/Winged helix DNA-binding domain"/>
    <property type="match status" value="1"/>
</dbReference>
<sequence length="351" mass="38867">MSQDQVVRSPRPESNLDFTSVATPAAGEVVEITEGLHWARMPLPFVLNHVNVWFLPETAGWTAVDAGVESPDMRALWQRLVKGPLGRPLVKLVATHGHTDHIGLAGHLVDRFDMPFASTLVEWLSAKLRYADQQQPHRPHVQRFLAQNGCHPDLIKRLADDRAMFAKALGPQPSEIERLIDGRTLRMGGRDWQVMTAGGHAEEHASFYSAESRVLIAGDQILSHITPVIGIFPGEPKADPLGDYLVSLERFRTLPEDTLVLPSHGTPFRGLHRRLDALRDHHAGRLDMLRAGVDRPMSGYEAAHVLFPRAMAAGHAFLAVAETLAHLRRLEVDGSFVSIDGRDGVRRFAQG</sequence>
<gene>
    <name evidence="2" type="ORF">E8L99_06450</name>
</gene>
<dbReference type="Proteomes" id="UP000298588">
    <property type="component" value="Chromosome"/>
</dbReference>
<feature type="domain" description="Metallo-beta-lactamase" evidence="1">
    <location>
        <begin position="49"/>
        <end position="264"/>
    </location>
</feature>
<dbReference type="Pfam" id="PF21221">
    <property type="entry name" value="B_lactamase-like_C"/>
    <property type="match status" value="1"/>
</dbReference>
<evidence type="ECO:0000313" key="3">
    <source>
        <dbReference type="Proteomes" id="UP000298588"/>
    </source>
</evidence>
<dbReference type="Gene3D" id="3.60.15.10">
    <property type="entry name" value="Ribonuclease Z/Hydroxyacylglutathione hydrolase-like"/>
    <property type="match status" value="1"/>
</dbReference>
<proteinExistence type="predicted"/>
<dbReference type="PANTHER" id="PTHR23131:SF4">
    <property type="entry name" value="METALLO-BETA-LACTAMASE SUPERFAMILY POTEIN"/>
    <property type="match status" value="1"/>
</dbReference>
<dbReference type="Pfam" id="PF00753">
    <property type="entry name" value="Lactamase_B"/>
    <property type="match status" value="1"/>
</dbReference>
<evidence type="ECO:0000259" key="1">
    <source>
        <dbReference type="SMART" id="SM00849"/>
    </source>
</evidence>
<dbReference type="InterPro" id="IPR036866">
    <property type="entry name" value="RibonucZ/Hydroxyglut_hydro"/>
</dbReference>
<dbReference type="InterPro" id="IPR050662">
    <property type="entry name" value="Sec-metab_biosynth-thioest"/>
</dbReference>
<organism evidence="2 3">
    <name type="scientific">Phreatobacter aquaticus</name>
    <dbReference type="NCBI Taxonomy" id="2570229"/>
    <lineage>
        <taxon>Bacteria</taxon>
        <taxon>Pseudomonadati</taxon>
        <taxon>Pseudomonadota</taxon>
        <taxon>Alphaproteobacteria</taxon>
        <taxon>Hyphomicrobiales</taxon>
        <taxon>Phreatobacteraceae</taxon>
        <taxon>Phreatobacter</taxon>
    </lineage>
</organism>
<dbReference type="SMART" id="SM00849">
    <property type="entry name" value="Lactamase_B"/>
    <property type="match status" value="1"/>
</dbReference>
<dbReference type="GO" id="GO:0016787">
    <property type="term" value="F:hydrolase activity"/>
    <property type="evidence" value="ECO:0007669"/>
    <property type="project" value="UniProtKB-KW"/>
</dbReference>
<dbReference type="SUPFAM" id="SSF56281">
    <property type="entry name" value="Metallo-hydrolase/oxidoreductase"/>
    <property type="match status" value="1"/>
</dbReference>
<dbReference type="InterPro" id="IPR001279">
    <property type="entry name" value="Metallo-B-lactamas"/>
</dbReference>
<dbReference type="InterPro" id="IPR048933">
    <property type="entry name" value="B_lactamase-like_C"/>
</dbReference>
<accession>A0A4D7QF21</accession>
<dbReference type="OrthoDB" id="2971563at2"/>
<keyword evidence="2" id="KW-0378">Hydrolase</keyword>
<reference evidence="2 3" key="1">
    <citation type="submission" date="2019-04" db="EMBL/GenBank/DDBJ databases">
        <title>Phreatobacter aquaticus sp. nov.</title>
        <authorList>
            <person name="Choi A."/>
            <person name="Baek K."/>
        </authorList>
    </citation>
    <scope>NUCLEOTIDE SEQUENCE [LARGE SCALE GENOMIC DNA]</scope>
    <source>
        <strain evidence="2 3">NMCR1094</strain>
    </source>
</reference>
<dbReference type="EMBL" id="CP039865">
    <property type="protein sequence ID" value="QCK85435.1"/>
    <property type="molecule type" value="Genomic_DNA"/>
</dbReference>
<dbReference type="KEGG" id="paqt:E8L99_06450"/>
<evidence type="ECO:0000313" key="2">
    <source>
        <dbReference type="EMBL" id="QCK85435.1"/>
    </source>
</evidence>
<protein>
    <submittedName>
        <fullName evidence="2">MBL fold metallo-hydrolase</fullName>
    </submittedName>
</protein>
<keyword evidence="3" id="KW-1185">Reference proteome</keyword>
<dbReference type="PANTHER" id="PTHR23131">
    <property type="entry name" value="ENDORIBONUCLEASE LACTB2"/>
    <property type="match status" value="1"/>
</dbReference>
<dbReference type="AlphaFoldDB" id="A0A4D7QF21"/>